<dbReference type="PANTHER" id="PTHR43403:SF1">
    <property type="entry name" value="NAD-SPECIFIC GLUTAMATE DEHYDROGENASE"/>
    <property type="match status" value="1"/>
</dbReference>
<evidence type="ECO:0000313" key="3">
    <source>
        <dbReference type="Proteomes" id="UP000523795"/>
    </source>
</evidence>
<protein>
    <submittedName>
        <fullName evidence="2">NAD-glutamate dehydrogenase</fullName>
    </submittedName>
</protein>
<dbReference type="Proteomes" id="UP000523795">
    <property type="component" value="Unassembled WGS sequence"/>
</dbReference>
<name>A0ABX1JLY7_9MICC</name>
<organism evidence="2 3">
    <name type="scientific">Arthrobacter deserti</name>
    <dbReference type="NCBI Taxonomy" id="1742687"/>
    <lineage>
        <taxon>Bacteria</taxon>
        <taxon>Bacillati</taxon>
        <taxon>Actinomycetota</taxon>
        <taxon>Actinomycetes</taxon>
        <taxon>Micrococcales</taxon>
        <taxon>Micrococcaceae</taxon>
        <taxon>Arthrobacter</taxon>
    </lineage>
</organism>
<feature type="domain" description="NAD-glutamate dehydrogenase N-terminal ACT1" evidence="1">
    <location>
        <begin position="20"/>
        <end position="175"/>
    </location>
</feature>
<evidence type="ECO:0000259" key="1">
    <source>
        <dbReference type="Pfam" id="PF21075"/>
    </source>
</evidence>
<sequence>MSSGTSMADLLGTEESADEFIANYYEHLAQEDAENYTPELLQQRAYAHRNLARRRGDGQAVVGVFHEAHASVVMIVTDDMPFLVDSVMAEIVRQELAIRLLNHPIFVATRNRGTHELVDLRRVPAHAGISSGDTAALPSLSAHSANRDNATFVESWIAVETEKITGEEQESALVAGLLRILEDVRVSVQDWPAMRRKVREIADSLDAIAGAEQIPDLQEAKALLDW</sequence>
<dbReference type="InterPro" id="IPR024727">
    <property type="entry name" value="NAD_Glu_DH_N_ACT1"/>
</dbReference>
<dbReference type="PANTHER" id="PTHR43403">
    <property type="entry name" value="NAD-SPECIFIC GLUTAMATE DEHYDROGENASE"/>
    <property type="match status" value="1"/>
</dbReference>
<accession>A0ABX1JLY7</accession>
<comment type="caution">
    <text evidence="2">The sequence shown here is derived from an EMBL/GenBank/DDBJ whole genome shotgun (WGS) entry which is preliminary data.</text>
</comment>
<keyword evidence="3" id="KW-1185">Reference proteome</keyword>
<reference evidence="2 3" key="1">
    <citation type="submission" date="2020-04" db="EMBL/GenBank/DDBJ databases">
        <authorList>
            <person name="Liu S."/>
        </authorList>
    </citation>
    <scope>NUCLEOTIDE SEQUENCE [LARGE SCALE GENOMIC DNA]</scope>
    <source>
        <strain evidence="2 3">CGMCC 1.15091</strain>
    </source>
</reference>
<dbReference type="Pfam" id="PF21075">
    <property type="entry name" value="GDH_ACT1"/>
    <property type="match status" value="1"/>
</dbReference>
<dbReference type="InterPro" id="IPR007780">
    <property type="entry name" value="NAD_Glu_DH_bac"/>
</dbReference>
<gene>
    <name evidence="2" type="ORF">HER39_04730</name>
</gene>
<evidence type="ECO:0000313" key="2">
    <source>
        <dbReference type="EMBL" id="NKX49889.1"/>
    </source>
</evidence>
<proteinExistence type="predicted"/>
<feature type="non-terminal residue" evidence="2">
    <location>
        <position position="226"/>
    </location>
</feature>
<dbReference type="EMBL" id="JAAZSR010000045">
    <property type="protein sequence ID" value="NKX49889.1"/>
    <property type="molecule type" value="Genomic_DNA"/>
</dbReference>